<proteinExistence type="predicted"/>
<feature type="transmembrane region" description="Helical" evidence="4">
    <location>
        <begin position="143"/>
        <end position="165"/>
    </location>
</feature>
<dbReference type="GO" id="GO:0022857">
    <property type="term" value="F:transmembrane transporter activity"/>
    <property type="evidence" value="ECO:0007669"/>
    <property type="project" value="InterPro"/>
</dbReference>
<feature type="transmembrane region" description="Helical" evidence="4">
    <location>
        <begin position="249"/>
        <end position="267"/>
    </location>
</feature>
<accession>A0A9D7I7K4</accession>
<feature type="transmembrane region" description="Helical" evidence="4">
    <location>
        <begin position="107"/>
        <end position="131"/>
    </location>
</feature>
<feature type="transmembrane region" description="Helical" evidence="4">
    <location>
        <begin position="209"/>
        <end position="229"/>
    </location>
</feature>
<organism evidence="5 6">
    <name type="scientific">Candidatus Propionivibrio dominans</name>
    <dbReference type="NCBI Taxonomy" id="2954373"/>
    <lineage>
        <taxon>Bacteria</taxon>
        <taxon>Pseudomonadati</taxon>
        <taxon>Pseudomonadota</taxon>
        <taxon>Betaproteobacteria</taxon>
        <taxon>Rhodocyclales</taxon>
        <taxon>Rhodocyclaceae</taxon>
        <taxon>Propionivibrio</taxon>
    </lineage>
</organism>
<dbReference type="Pfam" id="PF07690">
    <property type="entry name" value="MFS_1"/>
    <property type="match status" value="1"/>
</dbReference>
<comment type="caution">
    <text evidence="5">The sequence shown here is derived from an EMBL/GenBank/DDBJ whole genome shotgun (WGS) entry which is preliminary data.</text>
</comment>
<name>A0A9D7I7K4_9RHOO</name>
<gene>
    <name evidence="5" type="ORF">IPJ48_09930</name>
</gene>
<evidence type="ECO:0000256" key="4">
    <source>
        <dbReference type="SAM" id="Phobius"/>
    </source>
</evidence>
<evidence type="ECO:0000256" key="2">
    <source>
        <dbReference type="ARBA" id="ARBA00022989"/>
    </source>
</evidence>
<feature type="transmembrane region" description="Helical" evidence="4">
    <location>
        <begin position="274"/>
        <end position="294"/>
    </location>
</feature>
<evidence type="ECO:0000313" key="5">
    <source>
        <dbReference type="EMBL" id="MBK7423376.1"/>
    </source>
</evidence>
<reference evidence="5" key="1">
    <citation type="submission" date="2020-10" db="EMBL/GenBank/DDBJ databases">
        <title>Connecting structure to function with the recovery of over 1000 high-quality activated sludge metagenome-assembled genomes encoding full-length rRNA genes using long-read sequencing.</title>
        <authorList>
            <person name="Singleton C.M."/>
            <person name="Petriglieri F."/>
            <person name="Kristensen J.M."/>
            <person name="Kirkegaard R.H."/>
            <person name="Michaelsen T.Y."/>
            <person name="Andersen M.H."/>
            <person name="Karst S.M."/>
            <person name="Dueholm M.S."/>
            <person name="Nielsen P.H."/>
            <person name="Albertsen M."/>
        </authorList>
    </citation>
    <scope>NUCLEOTIDE SEQUENCE</scope>
    <source>
        <strain evidence="5">EsbW_18-Q3-R4-48_MAXAC.044</strain>
    </source>
</reference>
<keyword evidence="2 4" id="KW-1133">Transmembrane helix</keyword>
<feature type="transmembrane region" description="Helical" evidence="4">
    <location>
        <begin position="171"/>
        <end position="188"/>
    </location>
</feature>
<keyword evidence="1 4" id="KW-0812">Transmembrane</keyword>
<dbReference type="EMBL" id="JADJNC010000014">
    <property type="protein sequence ID" value="MBK7423376.1"/>
    <property type="molecule type" value="Genomic_DNA"/>
</dbReference>
<dbReference type="Proteomes" id="UP000886602">
    <property type="component" value="Unassembled WGS sequence"/>
</dbReference>
<feature type="transmembrane region" description="Helical" evidence="4">
    <location>
        <begin position="369"/>
        <end position="388"/>
    </location>
</feature>
<sequence length="400" mass="42568">MVDAANEPKTAAGLALGSVQFFFTLGWTVYVIYLPELLKSAGLAATWVPVLLMADQLVFAVMDVAFGMFADRMTEGYRKLARLLILLTTVSAVAFLLLPMLPGVSPSMLIVVLAIWVVSASVVRVPTLVLLTKRARAAQHGRLVIWYAAGMALASVLSPYLGMILKGTDPRLPFVISALTLLVAVVVLQRVTGTQAPEPRADEPQPIAFPAYIPLLLVLALASGGFQLHAFVNSAPQYLALAPKENLPWLMPLLWVGFFAALLGVAVPIKRFGALSVAAGGIVLMAFGSYAAATVSNLEMLILTQVLVGVGWAAAFSGLMEQASMFGTRGAEGMFMGSFFSLLAVTSFARIGFVSQLLPHHPLLQDMQFTLPVALLLSSGLIAVVYALKKPQALSATARQ</sequence>
<feature type="transmembrane region" description="Helical" evidence="4">
    <location>
        <begin position="12"/>
        <end position="33"/>
    </location>
</feature>
<dbReference type="SUPFAM" id="SSF103473">
    <property type="entry name" value="MFS general substrate transporter"/>
    <property type="match status" value="1"/>
</dbReference>
<keyword evidence="3 4" id="KW-0472">Membrane</keyword>
<feature type="transmembrane region" description="Helical" evidence="4">
    <location>
        <begin position="45"/>
        <end position="69"/>
    </location>
</feature>
<feature type="transmembrane region" description="Helical" evidence="4">
    <location>
        <begin position="300"/>
        <end position="319"/>
    </location>
</feature>
<dbReference type="InterPro" id="IPR036259">
    <property type="entry name" value="MFS_trans_sf"/>
</dbReference>
<feature type="transmembrane region" description="Helical" evidence="4">
    <location>
        <begin position="331"/>
        <end position="349"/>
    </location>
</feature>
<evidence type="ECO:0000313" key="6">
    <source>
        <dbReference type="Proteomes" id="UP000886602"/>
    </source>
</evidence>
<dbReference type="InterPro" id="IPR011701">
    <property type="entry name" value="MFS"/>
</dbReference>
<protein>
    <submittedName>
        <fullName evidence="5">MFS transporter</fullName>
    </submittedName>
</protein>
<feature type="transmembrane region" description="Helical" evidence="4">
    <location>
        <begin position="81"/>
        <end position="101"/>
    </location>
</feature>
<dbReference type="Gene3D" id="1.20.1250.20">
    <property type="entry name" value="MFS general substrate transporter like domains"/>
    <property type="match status" value="1"/>
</dbReference>
<evidence type="ECO:0000256" key="3">
    <source>
        <dbReference type="ARBA" id="ARBA00023136"/>
    </source>
</evidence>
<dbReference type="AlphaFoldDB" id="A0A9D7I7K4"/>
<evidence type="ECO:0000256" key="1">
    <source>
        <dbReference type="ARBA" id="ARBA00022692"/>
    </source>
</evidence>